<protein>
    <recommendedName>
        <fullName evidence="3">Helix-turn-helix domain-containing protein</fullName>
    </recommendedName>
</protein>
<accession>C6HW43</accession>
<keyword evidence="2" id="KW-1185">Reference proteome</keyword>
<proteinExistence type="predicted"/>
<sequence length="100" mass="11152">MMSLSLRETSMVLGVTPETIRKWLRNGKIQGFRLPGTAGWRLPLMEIERIGVPHTIAVELAKRVREQSRNCRKGKGGVPPGERFSKSGVRKVLTGLRAKS</sequence>
<reference evidence="1 2" key="1">
    <citation type="journal article" date="2009" name="Appl. Environ. Microbiol.">
        <title>Community genomic and proteomic analyses of chemoautotrophic iron-oxidizing "Leptospirillum rubarum" (Group II) and "Leptospirillum ferrodiazotrophum" (Group III) bacteria in acid mine drainage biofilms.</title>
        <authorList>
            <person name="Goltsman D.S."/>
            <person name="Denef V.J."/>
            <person name="Singer S.W."/>
            <person name="VerBerkmoes N.C."/>
            <person name="Lefsrud M."/>
            <person name="Mueller R.S."/>
            <person name="Dick G.J."/>
            <person name="Sun C.L."/>
            <person name="Wheeler K.E."/>
            <person name="Zemla A."/>
            <person name="Baker B.J."/>
            <person name="Hauser L."/>
            <person name="Land M."/>
            <person name="Shah M.B."/>
            <person name="Thelen M.P."/>
            <person name="Hettich R.L."/>
            <person name="Banfield J.F."/>
        </authorList>
    </citation>
    <scope>NUCLEOTIDE SEQUENCE [LARGE SCALE GENOMIC DNA]</scope>
</reference>
<evidence type="ECO:0008006" key="3">
    <source>
        <dbReference type="Google" id="ProtNLM"/>
    </source>
</evidence>
<name>C6HW43_9BACT</name>
<gene>
    <name evidence="1" type="ORF">UBAL3_80290021</name>
</gene>
<organism evidence="1 2">
    <name type="scientific">Leptospirillum ferrodiazotrophum</name>
    <dbReference type="NCBI Taxonomy" id="412449"/>
    <lineage>
        <taxon>Bacteria</taxon>
        <taxon>Pseudomonadati</taxon>
        <taxon>Nitrospirota</taxon>
        <taxon>Nitrospiria</taxon>
        <taxon>Nitrospirales</taxon>
        <taxon>Nitrospiraceae</taxon>
        <taxon>Leptospirillum</taxon>
    </lineage>
</organism>
<dbReference type="EMBL" id="GG693868">
    <property type="protein sequence ID" value="EES53148.1"/>
    <property type="molecule type" value="Genomic_DNA"/>
</dbReference>
<evidence type="ECO:0000313" key="2">
    <source>
        <dbReference type="Proteomes" id="UP000009374"/>
    </source>
</evidence>
<evidence type="ECO:0000313" key="1">
    <source>
        <dbReference type="EMBL" id="EES53148.1"/>
    </source>
</evidence>
<dbReference type="AlphaFoldDB" id="C6HW43"/>
<dbReference type="Proteomes" id="UP000009374">
    <property type="component" value="Unassembled WGS sequence"/>
</dbReference>